<dbReference type="PANTHER" id="PTHR43345">
    <property type="entry name" value="3-ISOPROPYLMALATE DEHYDRATASE SMALL SUBUNIT 2-RELATED-RELATED"/>
    <property type="match status" value="1"/>
</dbReference>
<dbReference type="FunFam" id="3.20.19.10:FF:000003">
    <property type="entry name" value="3-isopropylmalate dehydratase small subunit"/>
    <property type="match status" value="1"/>
</dbReference>
<dbReference type="InterPro" id="IPR000573">
    <property type="entry name" value="AconitaseA/IPMdHydase_ssu_swvl"/>
</dbReference>
<organism evidence="12 13">
    <name type="scientific">Candidatus Portiera aleyrodidarum</name>
    <name type="common">primary endosymbiont of Bemisia tabaci</name>
    <dbReference type="NCBI Taxonomy" id="91844"/>
    <lineage>
        <taxon>Bacteria</taxon>
        <taxon>Pseudomonadati</taxon>
        <taxon>Pseudomonadota</taxon>
        <taxon>Gammaproteobacteria</taxon>
        <taxon>Candidatus Johnevansiales</taxon>
        <taxon>Candidatus Johnevansiaceae</taxon>
        <taxon>Candidatus Portiera</taxon>
    </lineage>
</organism>
<evidence type="ECO:0000256" key="9">
    <source>
        <dbReference type="ARBA" id="ARBA00023304"/>
    </source>
</evidence>
<dbReference type="CDD" id="cd01577">
    <property type="entry name" value="IPMI_Swivel"/>
    <property type="match status" value="1"/>
</dbReference>
<keyword evidence="7 10" id="KW-0028">Amino-acid biosynthesis</keyword>
<dbReference type="GO" id="GO:0009098">
    <property type="term" value="P:L-leucine biosynthetic process"/>
    <property type="evidence" value="ECO:0007669"/>
    <property type="project" value="UniProtKB-UniRule"/>
</dbReference>
<comment type="function">
    <text evidence="2 10">Catalyzes the isomerization between 2-isopropylmalate and 3-isopropylmalate, via the formation of 2-isopropylmaleate.</text>
</comment>
<accession>A0A6S6RSR2</accession>
<evidence type="ECO:0000256" key="10">
    <source>
        <dbReference type="HAMAP-Rule" id="MF_01031"/>
    </source>
</evidence>
<dbReference type="NCBIfam" id="TIGR00171">
    <property type="entry name" value="leuD"/>
    <property type="match status" value="1"/>
</dbReference>
<dbReference type="RefSeq" id="WP_183042822.1">
    <property type="nucleotide sequence ID" value="NZ_CACTJB010000001.1"/>
</dbReference>
<dbReference type="EMBL" id="CACTJB010000001">
    <property type="protein sequence ID" value="CAA3704272.1"/>
    <property type="molecule type" value="Genomic_DNA"/>
</dbReference>
<dbReference type="Gene3D" id="3.20.19.10">
    <property type="entry name" value="Aconitase, domain 4"/>
    <property type="match status" value="1"/>
</dbReference>
<keyword evidence="8 10" id="KW-0456">Lyase</keyword>
<comment type="catalytic activity">
    <reaction evidence="1 10">
        <text>(2R,3S)-3-isopropylmalate = (2S)-2-isopropylmalate</text>
        <dbReference type="Rhea" id="RHEA:32287"/>
        <dbReference type="ChEBI" id="CHEBI:1178"/>
        <dbReference type="ChEBI" id="CHEBI:35121"/>
        <dbReference type="EC" id="4.2.1.33"/>
    </reaction>
</comment>
<dbReference type="EC" id="4.2.1.33" evidence="10"/>
<evidence type="ECO:0000256" key="3">
    <source>
        <dbReference type="ARBA" id="ARBA00004729"/>
    </source>
</evidence>
<comment type="pathway">
    <text evidence="3 10">Amino-acid biosynthesis; L-leucine biosynthesis; L-leucine from 3-methyl-2-oxobutanoate: step 2/4.</text>
</comment>
<name>A0A6S6RSR2_9GAMM</name>
<dbReference type="Pfam" id="PF00694">
    <property type="entry name" value="Aconitase_C"/>
    <property type="match status" value="1"/>
</dbReference>
<evidence type="ECO:0000256" key="1">
    <source>
        <dbReference type="ARBA" id="ARBA00000491"/>
    </source>
</evidence>
<evidence type="ECO:0000313" key="12">
    <source>
        <dbReference type="EMBL" id="CAA3704272.1"/>
    </source>
</evidence>
<dbReference type="InterPro" id="IPR015928">
    <property type="entry name" value="Aconitase/3IPM_dehydase_swvl"/>
</dbReference>
<evidence type="ECO:0000256" key="2">
    <source>
        <dbReference type="ARBA" id="ARBA00002695"/>
    </source>
</evidence>
<comment type="similarity">
    <text evidence="4 10">Belongs to the LeuD family. LeuD type 1 subfamily.</text>
</comment>
<dbReference type="NCBIfam" id="NF002458">
    <property type="entry name" value="PRK01641.1"/>
    <property type="match status" value="1"/>
</dbReference>
<dbReference type="UniPathway" id="UPA00048">
    <property type="reaction ID" value="UER00071"/>
</dbReference>
<proteinExistence type="inferred from homology"/>
<evidence type="ECO:0000256" key="7">
    <source>
        <dbReference type="ARBA" id="ARBA00022605"/>
    </source>
</evidence>
<dbReference type="AlphaFoldDB" id="A0A6S6RSR2"/>
<comment type="subunit">
    <text evidence="5 10">Heterodimer of LeuC and LeuD.</text>
</comment>
<evidence type="ECO:0000256" key="4">
    <source>
        <dbReference type="ARBA" id="ARBA00009845"/>
    </source>
</evidence>
<dbReference type="GO" id="GO:0003861">
    <property type="term" value="F:3-isopropylmalate dehydratase activity"/>
    <property type="evidence" value="ECO:0007669"/>
    <property type="project" value="UniProtKB-UniRule"/>
</dbReference>
<evidence type="ECO:0000259" key="11">
    <source>
        <dbReference type="Pfam" id="PF00694"/>
    </source>
</evidence>
<dbReference type="Proteomes" id="UP000560980">
    <property type="component" value="Unassembled WGS sequence"/>
</dbReference>
<protein>
    <recommendedName>
        <fullName evidence="10">3-isopropylmalate dehydratase small subunit</fullName>
        <ecNumber evidence="10">4.2.1.33</ecNumber>
    </recommendedName>
    <alternativeName>
        <fullName evidence="10">Alpha-IPM isomerase</fullName>
        <shortName evidence="10">IPMI</shortName>
    </alternativeName>
    <alternativeName>
        <fullName evidence="10">Isopropylmalate isomerase</fullName>
    </alternativeName>
</protein>
<evidence type="ECO:0000313" key="13">
    <source>
        <dbReference type="Proteomes" id="UP000560980"/>
    </source>
</evidence>
<gene>
    <name evidence="10 12" type="primary">leuD</name>
    <name evidence="12" type="ORF">SISI_0009</name>
</gene>
<dbReference type="InterPro" id="IPR050075">
    <property type="entry name" value="LeuD"/>
</dbReference>
<dbReference type="InterPro" id="IPR004431">
    <property type="entry name" value="3-IsopropMal_deHydase_ssu"/>
</dbReference>
<evidence type="ECO:0000256" key="6">
    <source>
        <dbReference type="ARBA" id="ARBA00022430"/>
    </source>
</evidence>
<evidence type="ECO:0000256" key="8">
    <source>
        <dbReference type="ARBA" id="ARBA00023239"/>
    </source>
</evidence>
<dbReference type="PANTHER" id="PTHR43345:SF5">
    <property type="entry name" value="3-ISOPROPYLMALATE DEHYDRATASE SMALL SUBUNIT"/>
    <property type="match status" value="1"/>
</dbReference>
<dbReference type="SUPFAM" id="SSF52016">
    <property type="entry name" value="LeuD/IlvD-like"/>
    <property type="match status" value="1"/>
</dbReference>
<feature type="domain" description="Aconitase A/isopropylmalate dehydratase small subunit swivel" evidence="11">
    <location>
        <begin position="1"/>
        <end position="130"/>
    </location>
</feature>
<evidence type="ECO:0000256" key="5">
    <source>
        <dbReference type="ARBA" id="ARBA00011271"/>
    </source>
</evidence>
<sequence>MDKYIKHKGLVVPFNRSNVDTDLIIPKQFLKTINRIGFGFNLFDGLRYIDEGYPGKINRLINKDFILNKSRYKGASILLTHNNFGCGSSREHAVWALKEYGFKVIIAQSFAEIFYNNALKNGILIITLKKNLIDELFLAVYNTKGYMLDVNLQKQIIYKQSGKQIKFSIDPFSKYCLKNGLDDIGITLKEINTIKSFENIHKKNNPWL</sequence>
<dbReference type="InterPro" id="IPR033940">
    <property type="entry name" value="IPMI_Swivel"/>
</dbReference>
<dbReference type="GO" id="GO:0009316">
    <property type="term" value="C:3-isopropylmalate dehydratase complex"/>
    <property type="evidence" value="ECO:0007669"/>
    <property type="project" value="InterPro"/>
</dbReference>
<keyword evidence="9 10" id="KW-0100">Branched-chain amino acid biosynthesis</keyword>
<keyword evidence="6 10" id="KW-0432">Leucine biosynthesis</keyword>
<comment type="caution">
    <text evidence="12">The sequence shown here is derived from an EMBL/GenBank/DDBJ whole genome shotgun (WGS) entry which is preliminary data.</text>
</comment>
<dbReference type="HAMAP" id="MF_01031">
    <property type="entry name" value="LeuD_type1"/>
    <property type="match status" value="1"/>
</dbReference>
<reference evidence="12 13" key="1">
    <citation type="submission" date="2019-12" db="EMBL/GenBank/DDBJ databases">
        <authorList>
            <person name="Santos-Garcia D."/>
            <person name="Santos-Garcia D."/>
            <person name="Santos-Garcia D."/>
        </authorList>
    </citation>
    <scope>NUCLEOTIDE SEQUENCE [LARGE SCALE GENOMIC DNA]</scope>
    <source>
        <strain evidence="12">SiSi</strain>
    </source>
</reference>